<feature type="domain" description="Ketoreductase" evidence="3">
    <location>
        <begin position="7"/>
        <end position="202"/>
    </location>
</feature>
<dbReference type="Proteomes" id="UP000063699">
    <property type="component" value="Chromosome"/>
</dbReference>
<dbReference type="STRING" id="860235.AOZ06_49250"/>
<evidence type="ECO:0000313" key="4">
    <source>
        <dbReference type="EMBL" id="ALG13800.1"/>
    </source>
</evidence>
<dbReference type="GO" id="GO:0016491">
    <property type="term" value="F:oxidoreductase activity"/>
    <property type="evidence" value="ECO:0007669"/>
    <property type="project" value="UniProtKB-KW"/>
</dbReference>
<gene>
    <name evidence="4" type="ORF">AOZ06_49250</name>
</gene>
<dbReference type="OrthoDB" id="9808187at2"/>
<dbReference type="InterPro" id="IPR057326">
    <property type="entry name" value="KR_dom"/>
</dbReference>
<dbReference type="RefSeq" id="WP_054295686.1">
    <property type="nucleotide sequence ID" value="NZ_CP012752.1"/>
</dbReference>
<dbReference type="PRINTS" id="PR00081">
    <property type="entry name" value="GDHRDH"/>
</dbReference>
<keyword evidence="5" id="KW-1185">Reference proteome</keyword>
<evidence type="ECO:0000259" key="3">
    <source>
        <dbReference type="SMART" id="SM00822"/>
    </source>
</evidence>
<organism evidence="4 5">
    <name type="scientific">Kibdelosporangium phytohabitans</name>
    <dbReference type="NCBI Taxonomy" id="860235"/>
    <lineage>
        <taxon>Bacteria</taxon>
        <taxon>Bacillati</taxon>
        <taxon>Actinomycetota</taxon>
        <taxon>Actinomycetes</taxon>
        <taxon>Pseudonocardiales</taxon>
        <taxon>Pseudonocardiaceae</taxon>
        <taxon>Kibdelosporangium</taxon>
    </lineage>
</organism>
<reference evidence="4 5" key="1">
    <citation type="submission" date="2015-07" db="EMBL/GenBank/DDBJ databases">
        <title>Genome sequencing of Kibdelosporangium phytohabitans.</title>
        <authorList>
            <person name="Qin S."/>
            <person name="Xing K."/>
        </authorList>
    </citation>
    <scope>NUCLEOTIDE SEQUENCE [LARGE SCALE GENOMIC DNA]</scope>
    <source>
        <strain evidence="4 5">KLBMP1111</strain>
    </source>
</reference>
<name>A0A0N9I1K3_9PSEU</name>
<dbReference type="InterPro" id="IPR051687">
    <property type="entry name" value="Peroxisomal_Beta-Oxidation"/>
</dbReference>
<proteinExistence type="inferred from homology"/>
<dbReference type="SMART" id="SM00822">
    <property type="entry name" value="PKS_KR"/>
    <property type="match status" value="1"/>
</dbReference>
<protein>
    <submittedName>
        <fullName evidence="4">Short-chain dehydrogenase</fullName>
    </submittedName>
</protein>
<dbReference type="EMBL" id="CP012752">
    <property type="protein sequence ID" value="ALG13800.1"/>
    <property type="molecule type" value="Genomic_DNA"/>
</dbReference>
<dbReference type="Gene3D" id="3.40.50.720">
    <property type="entry name" value="NAD(P)-binding Rossmann-like Domain"/>
    <property type="match status" value="1"/>
</dbReference>
<dbReference type="Pfam" id="PF00106">
    <property type="entry name" value="adh_short"/>
    <property type="match status" value="1"/>
</dbReference>
<keyword evidence="2" id="KW-0560">Oxidoreductase</keyword>
<dbReference type="InterPro" id="IPR002347">
    <property type="entry name" value="SDR_fam"/>
</dbReference>
<sequence length="328" mass="34050">MAALTGRVALITGAGRGIGREEALFFAGEGAKVVVNDPGAEPDGNGRDDSVAASVVEEIVAHGGTAVANTDSVSDWAGARRMVEAAIDTFGDLHVVVNNATIKADRAMTTMTEEQFDDVVAVKLKGTFAVSHWAARHWRQRHEAGDRTDRAIVNTSSGSGLVNPLPGQTNYAAANAGVAAMTISSALELGLYGVRVNCVSPSMARTRLTLDVPGMDNPGQGSFDPSHPRASAPVVAYLAAPDCPLTGQVLAIRGGTVVVNDGWSPGARVTKDDALWTVEELRAALDELTFTDQFDKLAVALGGALGATGREQIQQLIAAHLTEVSPGS</sequence>
<comment type="similarity">
    <text evidence="1">Belongs to the short-chain dehydrogenases/reductases (SDR) family.</text>
</comment>
<dbReference type="PANTHER" id="PTHR45024">
    <property type="entry name" value="DEHYDROGENASES, SHORT CHAIN"/>
    <property type="match status" value="1"/>
</dbReference>
<dbReference type="PANTHER" id="PTHR45024:SF2">
    <property type="entry name" value="SCP2 DOMAIN-CONTAINING PROTEIN"/>
    <property type="match status" value="1"/>
</dbReference>
<dbReference type="SUPFAM" id="SSF51735">
    <property type="entry name" value="NAD(P)-binding Rossmann-fold domains"/>
    <property type="match status" value="1"/>
</dbReference>
<dbReference type="AlphaFoldDB" id="A0A0N9I1K3"/>
<accession>A0A0N9I1K3</accession>
<dbReference type="KEGG" id="kphy:AOZ06_49250"/>
<evidence type="ECO:0000256" key="2">
    <source>
        <dbReference type="ARBA" id="ARBA00023002"/>
    </source>
</evidence>
<evidence type="ECO:0000313" key="5">
    <source>
        <dbReference type="Proteomes" id="UP000063699"/>
    </source>
</evidence>
<dbReference type="InterPro" id="IPR036291">
    <property type="entry name" value="NAD(P)-bd_dom_sf"/>
</dbReference>
<evidence type="ECO:0000256" key="1">
    <source>
        <dbReference type="ARBA" id="ARBA00006484"/>
    </source>
</evidence>